<dbReference type="FunFam" id="3.40.50.300:FF:000016">
    <property type="entry name" value="Oligopeptide ABC transporter ATP-binding component"/>
    <property type="match status" value="1"/>
</dbReference>
<dbReference type="InterPro" id="IPR027417">
    <property type="entry name" value="P-loop_NTPase"/>
</dbReference>
<evidence type="ECO:0000313" key="9">
    <source>
        <dbReference type="EMBL" id="SEP44769.1"/>
    </source>
</evidence>
<dbReference type="GO" id="GO:0015833">
    <property type="term" value="P:peptide transport"/>
    <property type="evidence" value="ECO:0007669"/>
    <property type="project" value="InterPro"/>
</dbReference>
<dbReference type="NCBIfam" id="TIGR01727">
    <property type="entry name" value="oligo_HPY"/>
    <property type="match status" value="2"/>
</dbReference>
<dbReference type="AlphaFoldDB" id="A0A1H8XY31"/>
<dbReference type="InterPro" id="IPR050388">
    <property type="entry name" value="ABC_Ni/Peptide_Import"/>
</dbReference>
<name>A0A1H8XY31_9PSEU</name>
<feature type="domain" description="ABC transporter" evidence="8">
    <location>
        <begin position="16"/>
        <end position="263"/>
    </location>
</feature>
<feature type="domain" description="ABC transporter" evidence="8">
    <location>
        <begin position="355"/>
        <end position="597"/>
    </location>
</feature>
<keyword evidence="5" id="KW-0547">Nucleotide-binding</keyword>
<evidence type="ECO:0000313" key="10">
    <source>
        <dbReference type="Proteomes" id="UP000198582"/>
    </source>
</evidence>
<dbReference type="Proteomes" id="UP000198582">
    <property type="component" value="Unassembled WGS sequence"/>
</dbReference>
<dbReference type="GO" id="GO:0005886">
    <property type="term" value="C:plasma membrane"/>
    <property type="evidence" value="ECO:0007669"/>
    <property type="project" value="UniProtKB-SubCell"/>
</dbReference>
<keyword evidence="3" id="KW-0813">Transport</keyword>
<gene>
    <name evidence="9" type="ORF">SAMN04489732_109299</name>
</gene>
<evidence type="ECO:0000256" key="5">
    <source>
        <dbReference type="ARBA" id="ARBA00022741"/>
    </source>
</evidence>
<dbReference type="SMART" id="SM00382">
    <property type="entry name" value="AAA"/>
    <property type="match status" value="2"/>
</dbReference>
<evidence type="ECO:0000256" key="7">
    <source>
        <dbReference type="ARBA" id="ARBA00023136"/>
    </source>
</evidence>
<evidence type="ECO:0000256" key="3">
    <source>
        <dbReference type="ARBA" id="ARBA00022448"/>
    </source>
</evidence>
<dbReference type="PANTHER" id="PTHR43297:SF2">
    <property type="entry name" value="DIPEPTIDE TRANSPORT ATP-BINDING PROTEIN DPPD"/>
    <property type="match status" value="1"/>
</dbReference>
<comment type="similarity">
    <text evidence="2">Belongs to the ABC transporter superfamily.</text>
</comment>
<keyword evidence="4" id="KW-1003">Cell membrane</keyword>
<dbReference type="InterPro" id="IPR013563">
    <property type="entry name" value="Oligopep_ABC_C"/>
</dbReference>
<evidence type="ECO:0000256" key="6">
    <source>
        <dbReference type="ARBA" id="ARBA00022840"/>
    </source>
</evidence>
<dbReference type="NCBIfam" id="NF008453">
    <property type="entry name" value="PRK11308.1"/>
    <property type="match status" value="2"/>
</dbReference>
<dbReference type="InterPro" id="IPR003439">
    <property type="entry name" value="ABC_transporter-like_ATP-bd"/>
</dbReference>
<dbReference type="CDD" id="cd03257">
    <property type="entry name" value="ABC_NikE_OppD_transporters"/>
    <property type="match status" value="2"/>
</dbReference>
<dbReference type="NCBIfam" id="NF007739">
    <property type="entry name" value="PRK10419.1"/>
    <property type="match status" value="2"/>
</dbReference>
<evidence type="ECO:0000256" key="4">
    <source>
        <dbReference type="ARBA" id="ARBA00022475"/>
    </source>
</evidence>
<dbReference type="OrthoDB" id="3169708at2"/>
<dbReference type="InterPro" id="IPR003593">
    <property type="entry name" value="AAA+_ATPase"/>
</dbReference>
<dbReference type="InterPro" id="IPR017871">
    <property type="entry name" value="ABC_transporter-like_CS"/>
</dbReference>
<dbReference type="Pfam" id="PF08352">
    <property type="entry name" value="oligo_HPY"/>
    <property type="match status" value="2"/>
</dbReference>
<comment type="subcellular location">
    <subcellularLocation>
        <location evidence="1">Cell membrane</location>
        <topology evidence="1">Peripheral membrane protein</topology>
    </subcellularLocation>
</comment>
<dbReference type="STRING" id="394193.SAMN04489732_109299"/>
<dbReference type="PROSITE" id="PS50893">
    <property type="entry name" value="ABC_TRANSPORTER_2"/>
    <property type="match status" value="2"/>
</dbReference>
<keyword evidence="10" id="KW-1185">Reference proteome</keyword>
<keyword evidence="7" id="KW-0472">Membrane</keyword>
<accession>A0A1H8XY31</accession>
<dbReference type="RefSeq" id="WP_091619120.1">
    <property type="nucleotide sequence ID" value="NZ_FOEF01000009.1"/>
</dbReference>
<dbReference type="PANTHER" id="PTHR43297">
    <property type="entry name" value="OLIGOPEPTIDE TRANSPORT ATP-BINDING PROTEIN APPD"/>
    <property type="match status" value="1"/>
</dbReference>
<reference evidence="9 10" key="1">
    <citation type="submission" date="2016-10" db="EMBL/GenBank/DDBJ databases">
        <authorList>
            <person name="de Groot N.N."/>
        </authorList>
    </citation>
    <scope>NUCLEOTIDE SEQUENCE [LARGE SCALE GENOMIC DNA]</scope>
    <source>
        <strain evidence="9 10">DSM 44993</strain>
    </source>
</reference>
<keyword evidence="6 9" id="KW-0067">ATP-binding</keyword>
<dbReference type="EMBL" id="FOEF01000009">
    <property type="protein sequence ID" value="SEP44769.1"/>
    <property type="molecule type" value="Genomic_DNA"/>
</dbReference>
<proteinExistence type="inferred from homology"/>
<dbReference type="Pfam" id="PF00005">
    <property type="entry name" value="ABC_tran"/>
    <property type="match status" value="2"/>
</dbReference>
<evidence type="ECO:0000256" key="1">
    <source>
        <dbReference type="ARBA" id="ARBA00004202"/>
    </source>
</evidence>
<dbReference type="GO" id="GO:0005524">
    <property type="term" value="F:ATP binding"/>
    <property type="evidence" value="ECO:0007669"/>
    <property type="project" value="UniProtKB-KW"/>
</dbReference>
<organism evidence="9 10">
    <name type="scientific">Amycolatopsis saalfeldensis</name>
    <dbReference type="NCBI Taxonomy" id="394193"/>
    <lineage>
        <taxon>Bacteria</taxon>
        <taxon>Bacillati</taxon>
        <taxon>Actinomycetota</taxon>
        <taxon>Actinomycetes</taxon>
        <taxon>Pseudonocardiales</taxon>
        <taxon>Pseudonocardiaceae</taxon>
        <taxon>Amycolatopsis</taxon>
    </lineage>
</organism>
<sequence>MTDTQTERDMRPVLSVEGLSLGFHSRDGVAPVLDSVSFDIGRGEAFGLVGESGCGKSTVAYSIVRYLAANARVTGGSVRLDGRDVLTLGGRDLRRLRASAVSMVYQDPSRALNPSMRIWRQVAEVYELAGKSGSQARRLAVEALDRVQIPRHREVARRYPHELSGGMQQRVVIAMALAAQPALLILDEPTTALDATVEAGVLDLIAQLRAEHATSVLFITHDLRLVSRMCDRVGVLYAGRLVEVGPSRDVLSDPHHPYTAGLLRAVPRGTAKGSGPLEAIPGALPSPGSVVRGCAFADRCALVEDRCRTESPGVREVGDAHVVRCFVPKAARKPVRLVPVAVERPPADPAPAPLLSIRGLTKTYGPRGAVSAVAGVDLEVFAGEVLALVGESGSGKTTLGHAVAGLVTPSSGTVEYRGKPLAGRADRRSDDEVTGIQVIFQNPDSALNRRHTVRRLLGRAVTRLAGLRGERLVERVTELAHGVALPDRCLDLRPKQLSGGLKQRVAIARAFAGDPALVVCDEPTSALDVSVQATILNLLVRLQGENGVACLFISHDLGVVRYLADRIAVMYRGRIVEVVPAERIIDGPRHPYTEVLMSAADPAGGRSGLPAPAGSALSSHEAGCVFSHRCPRRLGPLCDTDEPPLADAGGGQLIRCHLPVADLGRTGSAPEVHAG</sequence>
<dbReference type="GO" id="GO:0016887">
    <property type="term" value="F:ATP hydrolysis activity"/>
    <property type="evidence" value="ECO:0007669"/>
    <property type="project" value="InterPro"/>
</dbReference>
<dbReference type="SUPFAM" id="SSF52540">
    <property type="entry name" value="P-loop containing nucleoside triphosphate hydrolases"/>
    <property type="match status" value="2"/>
</dbReference>
<protein>
    <submittedName>
        <fullName evidence="9">Peptide/nickel transport system ATP-binding protein</fullName>
    </submittedName>
</protein>
<evidence type="ECO:0000259" key="8">
    <source>
        <dbReference type="PROSITE" id="PS50893"/>
    </source>
</evidence>
<dbReference type="Gene3D" id="3.40.50.300">
    <property type="entry name" value="P-loop containing nucleotide triphosphate hydrolases"/>
    <property type="match status" value="2"/>
</dbReference>
<evidence type="ECO:0000256" key="2">
    <source>
        <dbReference type="ARBA" id="ARBA00005417"/>
    </source>
</evidence>
<dbReference type="PROSITE" id="PS00211">
    <property type="entry name" value="ABC_TRANSPORTER_1"/>
    <property type="match status" value="1"/>
</dbReference>